<proteinExistence type="inferred from homology"/>
<evidence type="ECO:0000313" key="14">
    <source>
        <dbReference type="Proteomes" id="UP000006362"/>
    </source>
</evidence>
<evidence type="ECO:0000256" key="2">
    <source>
        <dbReference type="ARBA" id="ARBA00004651"/>
    </source>
</evidence>
<evidence type="ECO:0000256" key="3">
    <source>
        <dbReference type="ARBA" id="ARBA00005745"/>
    </source>
</evidence>
<dbReference type="Proteomes" id="UP000006362">
    <property type="component" value="Chromosome"/>
</dbReference>
<evidence type="ECO:0000256" key="4">
    <source>
        <dbReference type="ARBA" id="ARBA00022448"/>
    </source>
</evidence>
<evidence type="ECO:0000256" key="6">
    <source>
        <dbReference type="ARBA" id="ARBA00022692"/>
    </source>
</evidence>
<dbReference type="GO" id="GO:0009306">
    <property type="term" value="P:protein secretion"/>
    <property type="evidence" value="ECO:0007669"/>
    <property type="project" value="InterPro"/>
</dbReference>
<dbReference type="PANTHER" id="PTHR30012">
    <property type="entry name" value="GENERAL SECRETION PATHWAY PROTEIN"/>
    <property type="match status" value="1"/>
</dbReference>
<dbReference type="InterPro" id="IPR042094">
    <property type="entry name" value="T2SS_GspF_sf"/>
</dbReference>
<keyword evidence="5" id="KW-1003">Cell membrane</keyword>
<sequence length="403" mass="44134">MAVFSYRGVNSEGKEVKGVIEAPSYTAAHSLLKSRGIYPYELKEEEVSASEKRLHLPFIRRGPSNQELATFFKTLATLIDAGIPIVEAVESFVEKDTPPHLQLFYSAVAGALKEGATFTEALKRAGLRNETLLSLIYSGEKGALLPENLKLAALLLEKIESLKTKVAQALIYPAILFVVALGVVVFMMTAVIPKIVGIYTTAHLELPLSTRLVILFSNLLLNHYYLIVTLLALSLFALLLLVKKRRKLFHQLLLKLPLFGNLLYLSSLQRFLYTLGNLLNAGVPVVEALEIAVTTIPNLAVRLRVKPVVEHVKKGESLSKVLSELIPLPLVVYQLLKAGELSGNLGEMALKGAGYLETEIDVKVKSLTSLIEPVTMLIVGLMIGFIVYALLLPIVSISTIKAL</sequence>
<name>E8T1X0_THEA1</name>
<evidence type="ECO:0000256" key="1">
    <source>
        <dbReference type="ARBA" id="ARBA00002684"/>
    </source>
</evidence>
<evidence type="ECO:0000256" key="5">
    <source>
        <dbReference type="ARBA" id="ARBA00022475"/>
    </source>
</evidence>
<reference evidence="13" key="1">
    <citation type="submission" date="2011-01" db="EMBL/GenBank/DDBJ databases">
        <title>Complete sequence of chromosome of Thermovibrio ammonificans HB-1.</title>
        <authorList>
            <consortium name="US DOE Joint Genome Institute"/>
            <person name="Lucas S."/>
            <person name="Copeland A."/>
            <person name="Lapidus A."/>
            <person name="Cheng J.-F."/>
            <person name="Goodwin L."/>
            <person name="Pitluck S."/>
            <person name="Davenport K."/>
            <person name="Detter J.C."/>
            <person name="Han C."/>
            <person name="Tapia R."/>
            <person name="Land M."/>
            <person name="Hauser L."/>
            <person name="Kyrpides N."/>
            <person name="Ivanova N."/>
            <person name="Ovchinnikova G."/>
            <person name="Vetriani C."/>
            <person name="Woyke T."/>
        </authorList>
    </citation>
    <scope>NUCLEOTIDE SEQUENCE [LARGE SCALE GENOMIC DNA]</scope>
    <source>
        <strain evidence="13">HB-1</strain>
    </source>
</reference>
<dbReference type="HOGENOM" id="CLU_035032_0_1_0"/>
<dbReference type="InterPro" id="IPR003004">
    <property type="entry name" value="GspF/PilC"/>
</dbReference>
<dbReference type="eggNOG" id="COG1459">
    <property type="taxonomic scope" value="Bacteria"/>
</dbReference>
<dbReference type="KEGG" id="tam:Theam_0898"/>
<dbReference type="PROSITE" id="PS00874">
    <property type="entry name" value="T2SP_F"/>
    <property type="match status" value="1"/>
</dbReference>
<evidence type="ECO:0000313" key="13">
    <source>
        <dbReference type="EMBL" id="ADU96865.1"/>
    </source>
</evidence>
<comment type="subcellular location">
    <subcellularLocation>
        <location evidence="2 10">Cell membrane</location>
        <topology evidence="2 10">Multi-pass membrane protein</topology>
    </subcellularLocation>
</comment>
<evidence type="ECO:0000256" key="10">
    <source>
        <dbReference type="RuleBase" id="RU003923"/>
    </source>
</evidence>
<evidence type="ECO:0000256" key="9">
    <source>
        <dbReference type="ARBA" id="ARBA00030750"/>
    </source>
</evidence>
<dbReference type="AlphaFoldDB" id="E8T1X0"/>
<feature type="domain" description="Type II secretion system protein GspF" evidence="12">
    <location>
        <begin position="271"/>
        <end position="393"/>
    </location>
</feature>
<dbReference type="RefSeq" id="WP_013537651.1">
    <property type="nucleotide sequence ID" value="NC_014926.1"/>
</dbReference>
<accession>E8T1X0</accession>
<protein>
    <recommendedName>
        <fullName evidence="9">General secretion pathway protein F</fullName>
    </recommendedName>
</protein>
<keyword evidence="8 11" id="KW-0472">Membrane</keyword>
<evidence type="ECO:0000259" key="12">
    <source>
        <dbReference type="Pfam" id="PF00482"/>
    </source>
</evidence>
<dbReference type="GO" id="GO:0005886">
    <property type="term" value="C:plasma membrane"/>
    <property type="evidence" value="ECO:0007669"/>
    <property type="project" value="UniProtKB-SubCell"/>
</dbReference>
<feature type="domain" description="Type II secretion system protein GspF" evidence="12">
    <location>
        <begin position="71"/>
        <end position="193"/>
    </location>
</feature>
<dbReference type="PRINTS" id="PR00812">
    <property type="entry name" value="BCTERIALGSPF"/>
</dbReference>
<feature type="transmembrane region" description="Helical" evidence="11">
    <location>
        <begin position="374"/>
        <end position="395"/>
    </location>
</feature>
<feature type="transmembrane region" description="Helical" evidence="11">
    <location>
        <begin position="212"/>
        <end position="240"/>
    </location>
</feature>
<evidence type="ECO:0000256" key="11">
    <source>
        <dbReference type="SAM" id="Phobius"/>
    </source>
</evidence>
<dbReference type="PANTHER" id="PTHR30012:SF0">
    <property type="entry name" value="TYPE II SECRETION SYSTEM PROTEIN F-RELATED"/>
    <property type="match status" value="1"/>
</dbReference>
<dbReference type="EMBL" id="CP002444">
    <property type="protein sequence ID" value="ADU96865.1"/>
    <property type="molecule type" value="Genomic_DNA"/>
</dbReference>
<dbReference type="InterPro" id="IPR018076">
    <property type="entry name" value="T2SS_GspF_dom"/>
</dbReference>
<keyword evidence="7 11" id="KW-1133">Transmembrane helix</keyword>
<dbReference type="Gene3D" id="1.20.81.30">
    <property type="entry name" value="Type II secretion system (T2SS), domain F"/>
    <property type="match status" value="2"/>
</dbReference>
<keyword evidence="14" id="KW-1185">Reference proteome</keyword>
<evidence type="ECO:0000256" key="7">
    <source>
        <dbReference type="ARBA" id="ARBA00022989"/>
    </source>
</evidence>
<dbReference type="OrthoDB" id="9874at2"/>
<gene>
    <name evidence="13" type="ordered locus">Theam_0898</name>
</gene>
<comment type="similarity">
    <text evidence="3 10">Belongs to the GSP F family.</text>
</comment>
<feature type="transmembrane region" description="Helical" evidence="11">
    <location>
        <begin position="170"/>
        <end position="192"/>
    </location>
</feature>
<dbReference type="STRING" id="648996.Theam_0898"/>
<comment type="function">
    <text evidence="1">Component of the type II secretion system inner membrane complex required for the energy-dependent secretion of extracellular factors such as proteases and toxins from the periplasm.</text>
</comment>
<keyword evidence="6 10" id="KW-0812">Transmembrane</keyword>
<dbReference type="Pfam" id="PF00482">
    <property type="entry name" value="T2SSF"/>
    <property type="match status" value="2"/>
</dbReference>
<keyword evidence="4 10" id="KW-0813">Transport</keyword>
<evidence type="ECO:0000256" key="8">
    <source>
        <dbReference type="ARBA" id="ARBA00023136"/>
    </source>
</evidence>
<organism evidence="13 14">
    <name type="scientific">Thermovibrio ammonificans (strain DSM 15698 / JCM 12110 / HB-1)</name>
    <dbReference type="NCBI Taxonomy" id="648996"/>
    <lineage>
        <taxon>Bacteria</taxon>
        <taxon>Pseudomonadati</taxon>
        <taxon>Aquificota</taxon>
        <taxon>Aquificia</taxon>
        <taxon>Desulfurobacteriales</taxon>
        <taxon>Desulfurobacteriaceae</taxon>
        <taxon>Thermovibrio</taxon>
    </lineage>
</organism>
<dbReference type="InterPro" id="IPR001992">
    <property type="entry name" value="T2SS_GspF/T4SS_PilC_CS"/>
</dbReference>